<evidence type="ECO:0000256" key="1">
    <source>
        <dbReference type="SAM" id="MobiDB-lite"/>
    </source>
</evidence>
<protein>
    <submittedName>
        <fullName evidence="2">Uncharacterized protein</fullName>
    </submittedName>
</protein>
<feature type="compositionally biased region" description="Basic and acidic residues" evidence="1">
    <location>
        <begin position="73"/>
        <end position="94"/>
    </location>
</feature>
<dbReference type="EMBL" id="CP088295">
    <property type="protein sequence ID" value="UUY03039.1"/>
    <property type="molecule type" value="Genomic_DNA"/>
</dbReference>
<dbReference type="Proteomes" id="UP001058860">
    <property type="component" value="Chromosome"/>
</dbReference>
<evidence type="ECO:0000313" key="3">
    <source>
        <dbReference type="Proteomes" id="UP001058860"/>
    </source>
</evidence>
<proteinExistence type="predicted"/>
<accession>A0ABY5PED4</accession>
<dbReference type="RefSeq" id="WP_353863554.1">
    <property type="nucleotide sequence ID" value="NZ_CP088295.1"/>
</dbReference>
<name>A0ABY5PED4_9ACTN</name>
<organism evidence="2 3">
    <name type="scientific">Svornostia abyssi</name>
    <dbReference type="NCBI Taxonomy" id="2898438"/>
    <lineage>
        <taxon>Bacteria</taxon>
        <taxon>Bacillati</taxon>
        <taxon>Actinomycetota</taxon>
        <taxon>Thermoleophilia</taxon>
        <taxon>Solirubrobacterales</taxon>
        <taxon>Baekduiaceae</taxon>
        <taxon>Svornostia</taxon>
    </lineage>
</organism>
<sequence>MADAGRGVVAATVSATEDHAPDIAQIAAHQADARAGGQDALRAGLALWRHAVDPLDLGLGERLGPAAWGGRHRAGEEERHEDAKKGEGRCAKWW</sequence>
<reference evidence="3" key="1">
    <citation type="submission" date="2021-11" db="EMBL/GenBank/DDBJ databases">
        <title>Cultivation dependent microbiological survey of springs from the worlds oldest radium mine currently devoted to the extraction of radon-saturated water.</title>
        <authorList>
            <person name="Kapinusova G."/>
            <person name="Smrhova T."/>
            <person name="Strejcek M."/>
            <person name="Suman J."/>
            <person name="Jani K."/>
            <person name="Pajer P."/>
            <person name="Uhlik O."/>
        </authorList>
    </citation>
    <scope>NUCLEOTIDE SEQUENCE [LARGE SCALE GENOMIC DNA]</scope>
    <source>
        <strain evidence="3">J379</strain>
    </source>
</reference>
<feature type="region of interest" description="Disordered" evidence="1">
    <location>
        <begin position="68"/>
        <end position="94"/>
    </location>
</feature>
<evidence type="ECO:0000313" key="2">
    <source>
        <dbReference type="EMBL" id="UUY03039.1"/>
    </source>
</evidence>
<gene>
    <name evidence="2" type="ORF">LRS13_20535</name>
</gene>
<keyword evidence="3" id="KW-1185">Reference proteome</keyword>